<evidence type="ECO:0000256" key="1">
    <source>
        <dbReference type="ARBA" id="ARBA00006445"/>
    </source>
</evidence>
<comment type="similarity">
    <text evidence="1">Belongs to the WD repeat CDC20/Fizzy family.</text>
</comment>
<dbReference type="PANTHER" id="PTHR19918">
    <property type="entry name" value="CELL DIVISION CYCLE 20 CDC20 FIZZY -RELATED"/>
    <property type="match status" value="1"/>
</dbReference>
<evidence type="ECO:0000256" key="3">
    <source>
        <dbReference type="ARBA" id="ARBA00022618"/>
    </source>
</evidence>
<gene>
    <name evidence="9" type="ORF">H0H81_012350</name>
</gene>
<evidence type="ECO:0000256" key="5">
    <source>
        <dbReference type="ARBA" id="ARBA00022776"/>
    </source>
</evidence>
<keyword evidence="2 7" id="KW-0853">WD repeat</keyword>
<comment type="caution">
    <text evidence="9">The sequence shown here is derived from an EMBL/GenBank/DDBJ whole genome shotgun (WGS) entry which is preliminary data.</text>
</comment>
<name>A0A9P7GNY8_9AGAR</name>
<evidence type="ECO:0000256" key="7">
    <source>
        <dbReference type="PROSITE-ProRule" id="PRU00221"/>
    </source>
</evidence>
<keyword evidence="6" id="KW-0131">Cell cycle</keyword>
<dbReference type="Pfam" id="PF24807">
    <property type="entry name" value="WD40_CDC20-Fz"/>
    <property type="match status" value="1"/>
</dbReference>
<dbReference type="InterPro" id="IPR036322">
    <property type="entry name" value="WD40_repeat_dom_sf"/>
</dbReference>
<dbReference type="GO" id="GO:0031145">
    <property type="term" value="P:anaphase-promoting complex-dependent catabolic process"/>
    <property type="evidence" value="ECO:0007669"/>
    <property type="project" value="TreeGrafter"/>
</dbReference>
<dbReference type="Proteomes" id="UP000717328">
    <property type="component" value="Unassembled WGS sequence"/>
</dbReference>
<sequence length="498" mass="54643">MPPRKRANSYASVSKFSSVKRRRMSMLGGDLDLQPDHIGESTLRPANCVDRFVPSRPKNAIPLNVTPRTNRISRQFGLVDTRVFSFKGEQPENVSEDNQMYGMLRKSVSQLFHAPPTPRPSSVTENLTKRQQCVLTLDGPGISKDPHASPITWSRTNLIAVACGSDVFYQNLRTRAVHRLCKLEVGVPGELRTIEWAGAGREYTLALGTSTGVVQVWDAGAGTGGGAMVRMWRQSQVTGTGIGGLDWNKDFLAVGSYDGTISLFDLRAKTEARRVTAHKGKVLGVKWSADGSLMASGDDMGMVYIWDKRAGKQLLEEGTQGSKMRHRGPVKALAWCPWKPDLLATGSIYPEGKIRVWSSLSPSALPKPLETIDLDTSVLSLHWSPHCKELLSTHGSSFEPPPVPARGATATPLSRAPLKAVSTLLSNSIAVHEYPSGKRLLTLTNAHYGPVTHSCMGPNGEDLFTVCPREETIKKWHVWSKRPDAGKKESAFDKWSIR</sequence>
<dbReference type="GO" id="GO:1990757">
    <property type="term" value="F:ubiquitin ligase activator activity"/>
    <property type="evidence" value="ECO:0007669"/>
    <property type="project" value="TreeGrafter"/>
</dbReference>
<feature type="repeat" description="WD" evidence="7">
    <location>
        <begin position="275"/>
        <end position="316"/>
    </location>
</feature>
<dbReference type="InterPro" id="IPR001680">
    <property type="entry name" value="WD40_rpt"/>
</dbReference>
<dbReference type="SMART" id="SM00320">
    <property type="entry name" value="WD40"/>
    <property type="match status" value="5"/>
</dbReference>
<evidence type="ECO:0000313" key="9">
    <source>
        <dbReference type="EMBL" id="KAG5653541.1"/>
    </source>
</evidence>
<organism evidence="9 10">
    <name type="scientific">Sphagnurus paluster</name>
    <dbReference type="NCBI Taxonomy" id="117069"/>
    <lineage>
        <taxon>Eukaryota</taxon>
        <taxon>Fungi</taxon>
        <taxon>Dikarya</taxon>
        <taxon>Basidiomycota</taxon>
        <taxon>Agaricomycotina</taxon>
        <taxon>Agaricomycetes</taxon>
        <taxon>Agaricomycetidae</taxon>
        <taxon>Agaricales</taxon>
        <taxon>Tricholomatineae</taxon>
        <taxon>Lyophyllaceae</taxon>
        <taxon>Sphagnurus</taxon>
    </lineage>
</organism>
<dbReference type="PANTHER" id="PTHR19918:SF8">
    <property type="entry name" value="FI02843P"/>
    <property type="match status" value="1"/>
</dbReference>
<evidence type="ECO:0000256" key="6">
    <source>
        <dbReference type="ARBA" id="ARBA00023306"/>
    </source>
</evidence>
<dbReference type="GO" id="GO:0005680">
    <property type="term" value="C:anaphase-promoting complex"/>
    <property type="evidence" value="ECO:0007669"/>
    <property type="project" value="TreeGrafter"/>
</dbReference>
<dbReference type="PROSITE" id="PS50294">
    <property type="entry name" value="WD_REPEATS_REGION"/>
    <property type="match status" value="1"/>
</dbReference>
<dbReference type="GO" id="GO:0051301">
    <property type="term" value="P:cell division"/>
    <property type="evidence" value="ECO:0007669"/>
    <property type="project" value="UniProtKB-KW"/>
</dbReference>
<dbReference type="GO" id="GO:0010997">
    <property type="term" value="F:anaphase-promoting complex binding"/>
    <property type="evidence" value="ECO:0007669"/>
    <property type="project" value="InterPro"/>
</dbReference>
<protein>
    <recommendedName>
        <fullName evidence="8">CDC20/Fizzy WD40 domain-containing protein</fullName>
    </recommendedName>
</protein>
<proteinExistence type="inferred from homology"/>
<keyword evidence="5" id="KW-0498">Mitosis</keyword>
<dbReference type="EMBL" id="JABCKI010000046">
    <property type="protein sequence ID" value="KAG5653541.1"/>
    <property type="molecule type" value="Genomic_DNA"/>
</dbReference>
<dbReference type="AlphaFoldDB" id="A0A9P7GNY8"/>
<evidence type="ECO:0000313" key="10">
    <source>
        <dbReference type="Proteomes" id="UP000717328"/>
    </source>
</evidence>
<dbReference type="OrthoDB" id="10263272at2759"/>
<evidence type="ECO:0000259" key="8">
    <source>
        <dbReference type="Pfam" id="PF24807"/>
    </source>
</evidence>
<keyword evidence="10" id="KW-1185">Reference proteome</keyword>
<dbReference type="InterPro" id="IPR033010">
    <property type="entry name" value="Cdc20/Fizzy"/>
</dbReference>
<feature type="domain" description="CDC20/Fizzy WD40" evidence="8">
    <location>
        <begin position="137"/>
        <end position="476"/>
    </location>
</feature>
<dbReference type="PROSITE" id="PS50082">
    <property type="entry name" value="WD_REPEATS_2"/>
    <property type="match status" value="1"/>
</dbReference>
<evidence type="ECO:0000256" key="4">
    <source>
        <dbReference type="ARBA" id="ARBA00022737"/>
    </source>
</evidence>
<dbReference type="SUPFAM" id="SSF50978">
    <property type="entry name" value="WD40 repeat-like"/>
    <property type="match status" value="1"/>
</dbReference>
<dbReference type="Gene3D" id="2.130.10.10">
    <property type="entry name" value="YVTN repeat-like/Quinoprotein amine dehydrogenase"/>
    <property type="match status" value="1"/>
</dbReference>
<dbReference type="InterPro" id="IPR015943">
    <property type="entry name" value="WD40/YVTN_repeat-like_dom_sf"/>
</dbReference>
<dbReference type="InterPro" id="IPR056150">
    <property type="entry name" value="WD40_CDC20-Fz"/>
</dbReference>
<accession>A0A9P7GNY8</accession>
<reference evidence="9" key="2">
    <citation type="submission" date="2021-10" db="EMBL/GenBank/DDBJ databases">
        <title>Phylogenomics reveals ancestral predisposition of the termite-cultivated fungus Termitomyces towards a domesticated lifestyle.</title>
        <authorList>
            <person name="Auxier B."/>
            <person name="Grum-Grzhimaylo A."/>
            <person name="Cardenas M.E."/>
            <person name="Lodge J.D."/>
            <person name="Laessoe T."/>
            <person name="Pedersen O."/>
            <person name="Smith M.E."/>
            <person name="Kuyper T.W."/>
            <person name="Franco-Molano E.A."/>
            <person name="Baroni T.J."/>
            <person name="Aanen D.K."/>
        </authorList>
    </citation>
    <scope>NUCLEOTIDE SEQUENCE</scope>
    <source>
        <strain evidence="9">D49</strain>
    </source>
</reference>
<evidence type="ECO:0000256" key="2">
    <source>
        <dbReference type="ARBA" id="ARBA00022574"/>
    </source>
</evidence>
<dbReference type="GO" id="GO:1905786">
    <property type="term" value="P:positive regulation of anaphase-promoting complex-dependent catabolic process"/>
    <property type="evidence" value="ECO:0007669"/>
    <property type="project" value="TreeGrafter"/>
</dbReference>
<reference evidence="9" key="1">
    <citation type="submission" date="2021-02" db="EMBL/GenBank/DDBJ databases">
        <authorList>
            <person name="Nieuwenhuis M."/>
            <person name="Van De Peppel L.J.J."/>
        </authorList>
    </citation>
    <scope>NUCLEOTIDE SEQUENCE</scope>
    <source>
        <strain evidence="9">D49</strain>
    </source>
</reference>
<keyword evidence="4" id="KW-0677">Repeat</keyword>
<keyword evidence="3" id="KW-0132">Cell division</keyword>